<protein>
    <submittedName>
        <fullName evidence="2">ABC superfamily ATP binding cassette transporter</fullName>
    </submittedName>
</protein>
<organism evidence="2 3">
    <name type="scientific">Schaalia cardiffensis F0333</name>
    <dbReference type="NCBI Taxonomy" id="888050"/>
    <lineage>
        <taxon>Bacteria</taxon>
        <taxon>Bacillati</taxon>
        <taxon>Actinomycetota</taxon>
        <taxon>Actinomycetes</taxon>
        <taxon>Actinomycetales</taxon>
        <taxon>Actinomycetaceae</taxon>
        <taxon>Schaalia</taxon>
    </lineage>
</organism>
<dbReference type="RefSeq" id="WP_005962503.1">
    <property type="nucleotide sequence ID" value="NZ_CP040505.1"/>
</dbReference>
<dbReference type="eggNOG" id="COG2984">
    <property type="taxonomic scope" value="Bacteria"/>
</dbReference>
<dbReference type="OrthoDB" id="9776955at2"/>
<dbReference type="PANTHER" id="PTHR35271">
    <property type="entry name" value="ABC TRANSPORTER, SUBSTRATE-BINDING LIPOPROTEIN-RELATED"/>
    <property type="match status" value="1"/>
</dbReference>
<evidence type="ECO:0000313" key="3">
    <source>
        <dbReference type="Proteomes" id="UP000013015"/>
    </source>
</evidence>
<dbReference type="AlphaFoldDB" id="N6X522"/>
<gene>
    <name evidence="2" type="ORF">HMPREF9004_0774</name>
</gene>
<name>N6X522_9ACTO</name>
<dbReference type="Proteomes" id="UP000013015">
    <property type="component" value="Unassembled WGS sequence"/>
</dbReference>
<dbReference type="PANTHER" id="PTHR35271:SF1">
    <property type="entry name" value="ABC TRANSPORTER, SUBSTRATE-BINDING LIPOPROTEIN"/>
    <property type="match status" value="1"/>
</dbReference>
<dbReference type="InterPro" id="IPR007487">
    <property type="entry name" value="ABC_transpt-TYRBP-like"/>
</dbReference>
<dbReference type="SUPFAM" id="SSF53822">
    <property type="entry name" value="Periplasmic binding protein-like I"/>
    <property type="match status" value="1"/>
</dbReference>
<dbReference type="Pfam" id="PF04392">
    <property type="entry name" value="ABC_sub_bind"/>
    <property type="match status" value="1"/>
</dbReference>
<keyword evidence="3" id="KW-1185">Reference proteome</keyword>
<proteinExistence type="predicted"/>
<feature type="chain" id="PRO_5039316568" evidence="1">
    <location>
        <begin position="28"/>
        <end position="331"/>
    </location>
</feature>
<sequence>MKRTSLIAATAAAAVLALAGCSGSATSTDASTPASPAGEAYSIGITQITTHTALDSAREGFKKAFEDAGIQVKYDEQNAQGDQATATSIASKFASSDLDLVLAIATPSAQAAAQSITKVPVLFTAVTDPVSAQLVNSLEAPGSNITGTTDMNPVADQISLVKEFAPKAKTLGIIYSSGEVNSEVQVELAKEAAAKDGLQVVESAVTNSAEVQQAAQDLASKVDAIYVPTDNTVVSALASVVQAAEDAKIPLIAGEANSVAQGALATYGIDYSKLGYQTGEMAIRILKEGAEPASLPVEAQKDYELTVNTTTLKALGLELPASLKDRAVTIE</sequence>
<reference evidence="2 3" key="1">
    <citation type="submission" date="2013-03" db="EMBL/GenBank/DDBJ databases">
        <title>Reference genome for the Human Microbiome Project.</title>
        <authorList>
            <person name="Aqrawi P."/>
            <person name="Ayvaz T."/>
            <person name="Bess C."/>
            <person name="Blankenburg K."/>
            <person name="Coyle M."/>
            <person name="Deng J."/>
            <person name="Forbes L."/>
            <person name="Fowler G."/>
            <person name="Francisco L."/>
            <person name="Fu Q."/>
            <person name="Gibbs R."/>
            <person name="Gross S."/>
            <person name="Gubbala S."/>
            <person name="Hale W."/>
            <person name="Hemphill L."/>
            <person name="Highlander S."/>
            <person name="Hirani K."/>
            <person name="Jackson L."/>
            <person name="Jakkamsetti A."/>
            <person name="Javaid M."/>
            <person name="Jayaseelan J.C."/>
            <person name="Jiang H."/>
            <person name="Joshi V."/>
            <person name="Korchina V."/>
            <person name="Kovar C."/>
            <person name="Lara F."/>
            <person name="Lee S."/>
            <person name="Liu Y."/>
            <person name="Mata R."/>
            <person name="Mathew T."/>
            <person name="Munidasa M."/>
            <person name="Muzny D."/>
            <person name="Nazareth L."/>
            <person name="Ngo R."/>
            <person name="Nguyen L."/>
            <person name="Nguyen N."/>
            <person name="Okwuonu G."/>
            <person name="Ongeri F."/>
            <person name="Palculict T."/>
            <person name="Patil S."/>
            <person name="Petrosino J."/>
            <person name="Pham C."/>
            <person name="Pham P."/>
            <person name="Pu L.-L."/>
            <person name="Qin X."/>
            <person name="Qu J."/>
            <person name="Reid J."/>
            <person name="Ross M."/>
            <person name="Ruth R."/>
            <person name="Saada N."/>
            <person name="San Lucas F."/>
            <person name="Santibanez J."/>
            <person name="Shang Y."/>
            <person name="Simmons D."/>
            <person name="Song X.-Z."/>
            <person name="Tang L.-Y."/>
            <person name="Thornton R."/>
            <person name="Warren J."/>
            <person name="Weissenberger G."/>
            <person name="Wilczek-Boney K."/>
            <person name="Worley K."/>
            <person name="Youmans B."/>
            <person name="Zhang J."/>
            <person name="Zhang L."/>
            <person name="Zhao Z."/>
            <person name="Zhou C."/>
            <person name="Zhu D."/>
            <person name="Zhu Y."/>
        </authorList>
    </citation>
    <scope>NUCLEOTIDE SEQUENCE [LARGE SCALE GENOMIC DNA]</scope>
    <source>
        <strain evidence="2 3">F0333</strain>
    </source>
</reference>
<dbReference type="PROSITE" id="PS51257">
    <property type="entry name" value="PROKAR_LIPOPROTEIN"/>
    <property type="match status" value="1"/>
</dbReference>
<accession>N6X522</accession>
<dbReference type="Gene3D" id="3.40.50.2300">
    <property type="match status" value="2"/>
</dbReference>
<dbReference type="InterPro" id="IPR028082">
    <property type="entry name" value="Peripla_BP_I"/>
</dbReference>
<feature type="signal peptide" evidence="1">
    <location>
        <begin position="1"/>
        <end position="27"/>
    </location>
</feature>
<keyword evidence="1" id="KW-0732">Signal</keyword>
<dbReference type="STRING" id="888050.HMPREF9004_0774"/>
<dbReference type="HOGENOM" id="CLU_058196_1_0_11"/>
<comment type="caution">
    <text evidence="2">The sequence shown here is derived from an EMBL/GenBank/DDBJ whole genome shotgun (WGS) entry which is preliminary data.</text>
</comment>
<dbReference type="CDD" id="cd06325">
    <property type="entry name" value="PBP1_ABC_unchar_transporter"/>
    <property type="match status" value="1"/>
</dbReference>
<dbReference type="EMBL" id="AQHZ01000013">
    <property type="protein sequence ID" value="ENO18517.1"/>
    <property type="molecule type" value="Genomic_DNA"/>
</dbReference>
<evidence type="ECO:0000313" key="2">
    <source>
        <dbReference type="EMBL" id="ENO18517.1"/>
    </source>
</evidence>
<dbReference type="PATRIC" id="fig|888050.3.peg.737"/>
<evidence type="ECO:0000256" key="1">
    <source>
        <dbReference type="SAM" id="SignalP"/>
    </source>
</evidence>